<accession>A0A0G0HG03</accession>
<dbReference type="Proteomes" id="UP000034591">
    <property type="component" value="Unassembled WGS sequence"/>
</dbReference>
<evidence type="ECO:0000256" key="1">
    <source>
        <dbReference type="ARBA" id="ARBA00022801"/>
    </source>
</evidence>
<comment type="caution">
    <text evidence="4">The sequence shown here is derived from an EMBL/GenBank/DDBJ whole genome shotgun (WGS) entry which is preliminary data.</text>
</comment>
<evidence type="ECO:0000313" key="4">
    <source>
        <dbReference type="EMBL" id="KKQ37475.1"/>
    </source>
</evidence>
<dbReference type="InterPro" id="IPR013078">
    <property type="entry name" value="His_Pase_superF_clade-1"/>
</dbReference>
<gene>
    <name evidence="4" type="ORF">US53_C0018G0013</name>
</gene>
<dbReference type="SMART" id="SM00855">
    <property type="entry name" value="PGAM"/>
    <property type="match status" value="1"/>
</dbReference>
<sequence length="233" mass="26799">MVNKNRIRNLISVKDQTAFNFNLIVVRHAESVANTKGIFQGQTYDTDLSKLGAKQAEALAQKLKNKGIRKIIASPLKRTYQTAFELSKLTGIPIETDLKIIETNHGIWEGKDKQWIGNNFSDLYKLWMEKPSLVQFPEGEHFLDTIKRVENFFTINFFNENTLIVTHDNIVRIMASLADGRMFDKIWDFRIEPAAINYFVLARSYGKNRLKVLKLNETGHLKNLQSNTNSHAL</sequence>
<feature type="binding site" evidence="3">
    <location>
        <position position="113"/>
    </location>
    <ligand>
        <name>substrate</name>
    </ligand>
</feature>
<dbReference type="GO" id="GO:0005829">
    <property type="term" value="C:cytosol"/>
    <property type="evidence" value="ECO:0007669"/>
    <property type="project" value="TreeGrafter"/>
</dbReference>
<dbReference type="InterPro" id="IPR051695">
    <property type="entry name" value="Phosphoglycerate_Mutase"/>
</dbReference>
<dbReference type="EMBL" id="LBTI01000018">
    <property type="protein sequence ID" value="KKQ37475.1"/>
    <property type="molecule type" value="Genomic_DNA"/>
</dbReference>
<evidence type="ECO:0000256" key="2">
    <source>
        <dbReference type="PIRSR" id="PIRSR613078-1"/>
    </source>
</evidence>
<evidence type="ECO:0000256" key="3">
    <source>
        <dbReference type="PIRSR" id="PIRSR613078-2"/>
    </source>
</evidence>
<dbReference type="GO" id="GO:0045820">
    <property type="term" value="P:negative regulation of glycolytic process"/>
    <property type="evidence" value="ECO:0007669"/>
    <property type="project" value="TreeGrafter"/>
</dbReference>
<dbReference type="SUPFAM" id="SSF53254">
    <property type="entry name" value="Phosphoglycerate mutase-like"/>
    <property type="match status" value="1"/>
</dbReference>
<dbReference type="CDD" id="cd07067">
    <property type="entry name" value="HP_PGM_like"/>
    <property type="match status" value="1"/>
</dbReference>
<dbReference type="GO" id="GO:0043456">
    <property type="term" value="P:regulation of pentose-phosphate shunt"/>
    <property type="evidence" value="ECO:0007669"/>
    <property type="project" value="TreeGrafter"/>
</dbReference>
<feature type="active site" description="Tele-phosphohistidine intermediate" evidence="2">
    <location>
        <position position="28"/>
    </location>
</feature>
<reference evidence="4 5" key="1">
    <citation type="journal article" date="2015" name="Nature">
        <title>rRNA introns, odd ribosomes, and small enigmatic genomes across a large radiation of phyla.</title>
        <authorList>
            <person name="Brown C.T."/>
            <person name="Hug L.A."/>
            <person name="Thomas B.C."/>
            <person name="Sharon I."/>
            <person name="Castelle C.J."/>
            <person name="Singh A."/>
            <person name="Wilkins M.J."/>
            <person name="Williams K.H."/>
            <person name="Banfield J.F."/>
        </authorList>
    </citation>
    <scope>NUCLEOTIDE SEQUENCE [LARGE SCALE GENOMIC DNA]</scope>
</reference>
<name>A0A0G0HG03_9BACT</name>
<dbReference type="AlphaFoldDB" id="A0A0G0HG03"/>
<keyword evidence="1" id="KW-0378">Hydrolase</keyword>
<dbReference type="Gene3D" id="3.40.50.1240">
    <property type="entry name" value="Phosphoglycerate mutase-like"/>
    <property type="match status" value="1"/>
</dbReference>
<organism evidence="4 5">
    <name type="scientific">Candidatus Woesebacteria bacterium GW2011_GWA1_37_7</name>
    <dbReference type="NCBI Taxonomy" id="1618545"/>
    <lineage>
        <taxon>Bacteria</taxon>
        <taxon>Candidatus Woeseibacteriota</taxon>
    </lineage>
</organism>
<protein>
    <submittedName>
        <fullName evidence="4">Phosphoglycerate mutase</fullName>
    </submittedName>
</protein>
<proteinExistence type="predicted"/>
<feature type="binding site" evidence="3">
    <location>
        <begin position="27"/>
        <end position="34"/>
    </location>
    <ligand>
        <name>substrate</name>
    </ligand>
</feature>
<dbReference type="PANTHER" id="PTHR46517">
    <property type="entry name" value="FRUCTOSE-2,6-BISPHOSPHATASE TIGAR"/>
    <property type="match status" value="1"/>
</dbReference>
<dbReference type="PANTHER" id="PTHR46517:SF1">
    <property type="entry name" value="FRUCTOSE-2,6-BISPHOSPHATASE TIGAR"/>
    <property type="match status" value="1"/>
</dbReference>
<dbReference type="STRING" id="1618545.US53_C0018G0013"/>
<dbReference type="Pfam" id="PF00300">
    <property type="entry name" value="His_Phos_1"/>
    <property type="match status" value="1"/>
</dbReference>
<dbReference type="GO" id="GO:0004331">
    <property type="term" value="F:fructose-2,6-bisphosphate 2-phosphatase activity"/>
    <property type="evidence" value="ECO:0007669"/>
    <property type="project" value="TreeGrafter"/>
</dbReference>
<dbReference type="InterPro" id="IPR029033">
    <property type="entry name" value="His_PPase_superfam"/>
</dbReference>
<feature type="binding site" evidence="3">
    <location>
        <position position="78"/>
    </location>
    <ligand>
        <name>substrate</name>
    </ligand>
</feature>
<evidence type="ECO:0000313" key="5">
    <source>
        <dbReference type="Proteomes" id="UP000034591"/>
    </source>
</evidence>
<feature type="active site" description="Proton donor/acceptor" evidence="2">
    <location>
        <position position="102"/>
    </location>
</feature>